<dbReference type="PROSITE" id="PS51164">
    <property type="entry name" value="CBM1_2"/>
    <property type="match status" value="1"/>
</dbReference>
<dbReference type="STRING" id="135208.A0A4Z0A440"/>
<evidence type="ECO:0000313" key="6">
    <source>
        <dbReference type="Proteomes" id="UP000298061"/>
    </source>
</evidence>
<comment type="caution">
    <text evidence="5">The sequence shown here is derived from an EMBL/GenBank/DDBJ whole genome shotgun (WGS) entry which is preliminary data.</text>
</comment>
<dbReference type="OrthoDB" id="447103at2759"/>
<dbReference type="SUPFAM" id="SSF56112">
    <property type="entry name" value="Protein kinase-like (PK-like)"/>
    <property type="match status" value="1"/>
</dbReference>
<accession>A0A4Z0A440</accession>
<dbReference type="InterPro" id="IPR011989">
    <property type="entry name" value="ARM-like"/>
</dbReference>
<feature type="region of interest" description="Disordered" evidence="2">
    <location>
        <begin position="215"/>
        <end position="237"/>
    </location>
</feature>
<dbReference type="Pfam" id="PF00734">
    <property type="entry name" value="CBM_1"/>
    <property type="match status" value="1"/>
</dbReference>
<keyword evidence="6" id="KW-1185">Reference proteome</keyword>
<dbReference type="InterPro" id="IPR000254">
    <property type="entry name" value="CBD"/>
</dbReference>
<dbReference type="Proteomes" id="UP000298061">
    <property type="component" value="Unassembled WGS sequence"/>
</dbReference>
<evidence type="ECO:0000259" key="4">
    <source>
        <dbReference type="PROSITE" id="PS51164"/>
    </source>
</evidence>
<dbReference type="InterPro" id="IPR051177">
    <property type="entry name" value="CIK-Related_Protein"/>
</dbReference>
<dbReference type="PROSITE" id="PS50011">
    <property type="entry name" value="PROTEIN_KINASE_DOM"/>
    <property type="match status" value="1"/>
</dbReference>
<feature type="compositionally biased region" description="Pro residues" evidence="2">
    <location>
        <begin position="221"/>
        <end position="231"/>
    </location>
</feature>
<dbReference type="SUPFAM" id="SSF57180">
    <property type="entry name" value="Cellulose-binding domain"/>
    <property type="match status" value="1"/>
</dbReference>
<name>A0A4Z0A440_9AGAM</name>
<dbReference type="GO" id="GO:0004672">
    <property type="term" value="F:protein kinase activity"/>
    <property type="evidence" value="ECO:0007669"/>
    <property type="project" value="InterPro"/>
</dbReference>
<dbReference type="PANTHER" id="PTHR12984">
    <property type="entry name" value="SCY1-RELATED S/T PROTEIN KINASE-LIKE"/>
    <property type="match status" value="1"/>
</dbReference>
<dbReference type="EMBL" id="SFCI01000172">
    <property type="protein sequence ID" value="TFY81796.1"/>
    <property type="molecule type" value="Genomic_DNA"/>
</dbReference>
<dbReference type="InterPro" id="IPR016024">
    <property type="entry name" value="ARM-type_fold"/>
</dbReference>
<evidence type="ECO:0008006" key="7">
    <source>
        <dbReference type="Google" id="ProtNLM"/>
    </source>
</evidence>
<keyword evidence="1" id="KW-0732">Signal</keyword>
<dbReference type="GO" id="GO:0030248">
    <property type="term" value="F:cellulose binding"/>
    <property type="evidence" value="ECO:0007669"/>
    <property type="project" value="InterPro"/>
</dbReference>
<evidence type="ECO:0000256" key="1">
    <source>
        <dbReference type="ARBA" id="ARBA00022729"/>
    </source>
</evidence>
<evidence type="ECO:0000256" key="2">
    <source>
        <dbReference type="SAM" id="MobiDB-lite"/>
    </source>
</evidence>
<protein>
    <recommendedName>
        <fullName evidence="7">CBM1 domain-containing protein</fullName>
    </recommendedName>
</protein>
<proteinExistence type="predicted"/>
<gene>
    <name evidence="5" type="ORF">EWM64_g2211</name>
</gene>
<dbReference type="GO" id="GO:0005576">
    <property type="term" value="C:extracellular region"/>
    <property type="evidence" value="ECO:0007669"/>
    <property type="project" value="InterPro"/>
</dbReference>
<dbReference type="AlphaFoldDB" id="A0A4Z0A440"/>
<reference evidence="5 6" key="1">
    <citation type="submission" date="2019-02" db="EMBL/GenBank/DDBJ databases">
        <title>Genome sequencing of the rare red list fungi Hericium alpestre (H. flagellum).</title>
        <authorList>
            <person name="Buettner E."/>
            <person name="Kellner H."/>
        </authorList>
    </citation>
    <scope>NUCLEOTIDE SEQUENCE [LARGE SCALE GENOMIC DNA]</scope>
    <source>
        <strain evidence="5 6">DSM 108284</strain>
    </source>
</reference>
<evidence type="ECO:0000313" key="5">
    <source>
        <dbReference type="EMBL" id="TFY81796.1"/>
    </source>
</evidence>
<dbReference type="GO" id="GO:0005975">
    <property type="term" value="P:carbohydrate metabolic process"/>
    <property type="evidence" value="ECO:0007669"/>
    <property type="project" value="InterPro"/>
</dbReference>
<dbReference type="Gene3D" id="3.30.200.20">
    <property type="entry name" value="Phosphorylase Kinase, domain 1"/>
    <property type="match status" value="1"/>
</dbReference>
<dbReference type="GO" id="GO:0005524">
    <property type="term" value="F:ATP binding"/>
    <property type="evidence" value="ECO:0007669"/>
    <property type="project" value="InterPro"/>
</dbReference>
<feature type="domain" description="Protein kinase" evidence="3">
    <location>
        <begin position="1"/>
        <end position="277"/>
    </location>
</feature>
<feature type="domain" description="CBM1" evidence="4">
    <location>
        <begin position="605"/>
        <end position="641"/>
    </location>
</feature>
<dbReference type="Gene3D" id="1.10.510.10">
    <property type="entry name" value="Transferase(Phosphotransferase) domain 1"/>
    <property type="match status" value="1"/>
</dbReference>
<dbReference type="InterPro" id="IPR011009">
    <property type="entry name" value="Kinase-like_dom_sf"/>
</dbReference>
<dbReference type="PROSITE" id="PS00562">
    <property type="entry name" value="CBM1_1"/>
    <property type="match status" value="1"/>
</dbReference>
<dbReference type="Gene3D" id="1.25.10.10">
    <property type="entry name" value="Leucine-rich Repeat Variant"/>
    <property type="match status" value="1"/>
</dbReference>
<dbReference type="GO" id="GO:0005737">
    <property type="term" value="C:cytoplasm"/>
    <property type="evidence" value="ECO:0007669"/>
    <property type="project" value="TreeGrafter"/>
</dbReference>
<dbReference type="SUPFAM" id="SSF48371">
    <property type="entry name" value="ARM repeat"/>
    <property type="match status" value="1"/>
</dbReference>
<sequence length="641" mass="68825">MDYLRTLGSAAVSSLVQKSGLNLPFTLGQKVTSFEGTSNVWTLYDATKRDDGSPISVFEFKGDYRNDLNLRALAKNALHKLRATRHPDVLKFVGEAWSSKSAQEKQDWLLWGLHRITTALAFVNDPCNSTHGSIRVGSIFVTPTGEWKLGGFEVLTSPRDVSGVLYTYANRQPEADAIAAPEVKKAGWSSLKENPVAAVDSYALALLIHTLFNPAAGSPPTTQPPHNPPQPSSRGAIPQSVFPSFKKLLNPNPKPRMTAKTFLELGMSESAADGGFFKSNRLLQICEGLEGFSLMSEGERAGLLRTLKDVAPTLPGPFATQLILPSLLAALSHPATTTSAPAILPLAIQLGKNVPSDDHLKVVIEPVIKLFASPDRVTRMALLDMLPDYAGALDKKTVTDKVWPHLQTGFTDTVPVIREATIKAIGLLSDKFSERILNNELLRHLARLQSDPEASIRTNTCILIGRLGPTFGYNTKRKVLVMAFAKALKDDSVHARVAGLMAFMACMGCFEVEELAGKVVGVVAGALVDKEKIVRDQAFKAVELFMKRLETHAATMPETVLDDDKSINLASFTSPTANGQTTLASSAAGAAGALAGWAISSIGKATQTKYGQCGGQGWTGPTVCASGSTCQTSNAYYSQCL</sequence>
<dbReference type="GO" id="GO:0006409">
    <property type="term" value="P:tRNA export from nucleus"/>
    <property type="evidence" value="ECO:0007669"/>
    <property type="project" value="TreeGrafter"/>
</dbReference>
<evidence type="ECO:0000259" key="3">
    <source>
        <dbReference type="PROSITE" id="PS50011"/>
    </source>
</evidence>
<dbReference type="InterPro" id="IPR035971">
    <property type="entry name" value="CBD_sf"/>
</dbReference>
<dbReference type="InterPro" id="IPR000719">
    <property type="entry name" value="Prot_kinase_dom"/>
</dbReference>
<dbReference type="SMART" id="SM00236">
    <property type="entry name" value="fCBD"/>
    <property type="match status" value="1"/>
</dbReference>
<organism evidence="5 6">
    <name type="scientific">Hericium alpestre</name>
    <dbReference type="NCBI Taxonomy" id="135208"/>
    <lineage>
        <taxon>Eukaryota</taxon>
        <taxon>Fungi</taxon>
        <taxon>Dikarya</taxon>
        <taxon>Basidiomycota</taxon>
        <taxon>Agaricomycotina</taxon>
        <taxon>Agaricomycetes</taxon>
        <taxon>Russulales</taxon>
        <taxon>Hericiaceae</taxon>
        <taxon>Hericium</taxon>
    </lineage>
</organism>
<dbReference type="PANTHER" id="PTHR12984:SF3">
    <property type="entry name" value="N-TERMINAL KINASE-LIKE PROTEIN"/>
    <property type="match status" value="1"/>
</dbReference>